<sequence>MKKIAFLFALLLGACATASHTFAPDGREAFSLDCSGSARSWGMCLEKAGDLCNTRGYEVLQASAEDGYIAAGNAGASISGNRSGFAGSSSSSFFASTLHKRTMLIACKKQA</sequence>
<feature type="chain" id="PRO_5007623698" description="Lipoprotein" evidence="1">
    <location>
        <begin position="24"/>
        <end position="111"/>
    </location>
</feature>
<evidence type="ECO:0000256" key="1">
    <source>
        <dbReference type="SAM" id="SignalP"/>
    </source>
</evidence>
<protein>
    <recommendedName>
        <fullName evidence="4">Lipoprotein</fullName>
    </recommendedName>
</protein>
<dbReference type="PROSITE" id="PS51257">
    <property type="entry name" value="PROKAR_LIPOPROTEIN"/>
    <property type="match status" value="1"/>
</dbReference>
<dbReference type="Proteomes" id="UP000054870">
    <property type="component" value="Unassembled WGS sequence"/>
</dbReference>
<dbReference type="RefSeq" id="WP_087087068.1">
    <property type="nucleotide sequence ID" value="NZ_FCOF02000051.1"/>
</dbReference>
<name>A0A158D5L0_9BURK</name>
<evidence type="ECO:0008006" key="4">
    <source>
        <dbReference type="Google" id="ProtNLM"/>
    </source>
</evidence>
<dbReference type="OrthoDB" id="8547628at2"/>
<organism evidence="2 3">
    <name type="scientific">Caballeronia catudaia</name>
    <dbReference type="NCBI Taxonomy" id="1777136"/>
    <lineage>
        <taxon>Bacteria</taxon>
        <taxon>Pseudomonadati</taxon>
        <taxon>Pseudomonadota</taxon>
        <taxon>Betaproteobacteria</taxon>
        <taxon>Burkholderiales</taxon>
        <taxon>Burkholderiaceae</taxon>
        <taxon>Caballeronia</taxon>
    </lineage>
</organism>
<keyword evidence="3" id="KW-1185">Reference proteome</keyword>
<keyword evidence="1" id="KW-0732">Signal</keyword>
<evidence type="ECO:0000313" key="3">
    <source>
        <dbReference type="Proteomes" id="UP000054870"/>
    </source>
</evidence>
<accession>A0A158D5L0</accession>
<comment type="caution">
    <text evidence="2">The sequence shown here is derived from an EMBL/GenBank/DDBJ whole genome shotgun (WGS) entry which is preliminary data.</text>
</comment>
<proteinExistence type="predicted"/>
<dbReference type="AlphaFoldDB" id="A0A158D5L0"/>
<reference evidence="2" key="1">
    <citation type="submission" date="2016-01" db="EMBL/GenBank/DDBJ databases">
        <authorList>
            <person name="Peeters C."/>
        </authorList>
    </citation>
    <scope>NUCLEOTIDE SEQUENCE [LARGE SCALE GENOMIC DNA]</scope>
    <source>
        <strain evidence="2">LMG 29318</strain>
    </source>
</reference>
<dbReference type="EMBL" id="FCOF02000051">
    <property type="protein sequence ID" value="SAK89869.1"/>
    <property type="molecule type" value="Genomic_DNA"/>
</dbReference>
<gene>
    <name evidence="2" type="ORF">AWB75_06235</name>
</gene>
<evidence type="ECO:0000313" key="2">
    <source>
        <dbReference type="EMBL" id="SAK89869.1"/>
    </source>
</evidence>
<feature type="signal peptide" evidence="1">
    <location>
        <begin position="1"/>
        <end position="23"/>
    </location>
</feature>